<accession>A0A2U7UBL3</accession>
<gene>
    <name evidence="2" type="ORF">pneo_cds_251</name>
</gene>
<dbReference type="RefSeq" id="YP_009481861.1">
    <property type="nucleotide sequence ID" value="NC_037666.1"/>
</dbReference>
<dbReference type="Proteomes" id="UP000249287">
    <property type="component" value="Segment"/>
</dbReference>
<dbReference type="EMBL" id="MG011690">
    <property type="protein sequence ID" value="AVK75858.1"/>
    <property type="molecule type" value="Genomic_DNA"/>
</dbReference>
<reference evidence="2" key="1">
    <citation type="journal article" date="2018" name="Nat. Commun.">
        <title>Diversity and evolution of the emerging Pandoraviridae family.</title>
        <authorList>
            <person name="Legendre M."/>
            <person name="Fabre E."/>
            <person name="Poirot O."/>
            <person name="Jeudy S."/>
            <person name="Lartigue A."/>
            <person name="Alempic J.M."/>
            <person name="Beucher L."/>
            <person name="Philippe N."/>
            <person name="Bertaux L."/>
            <person name="Christo-Foroux E."/>
            <person name="Labadie K."/>
            <person name="Coute Y."/>
            <person name="Abergel C."/>
            <person name="Claverie J.M."/>
        </authorList>
    </citation>
    <scope>NUCLEOTIDE SEQUENCE [LARGE SCALE GENOMIC DNA]</scope>
    <source>
        <strain evidence="2">Neocaledonia</strain>
    </source>
</reference>
<feature type="domain" description="HNH nuclease" evidence="1">
    <location>
        <begin position="243"/>
        <end position="293"/>
    </location>
</feature>
<organism evidence="2">
    <name type="scientific">Pandoravirus neocaledonia</name>
    <dbReference type="NCBI Taxonomy" id="2107708"/>
    <lineage>
        <taxon>Viruses</taxon>
        <taxon>Pandoravirus</taxon>
    </lineage>
</organism>
<sequence>MPSRTRASTVYVTAYGRYYHTSRQCVSERRARTGSRALPFDCVDVAEATKSRVPCRKCCGKGVALATKCATSSRRATMSVRAVGVARRRDSSRTARVVEAQRRYHAGSKYRWRLTVREAARRGIHMGLDAAYALALMDRPCVYCGREPTVRASGLDRVDNDIGYRRTNVVACCWDCNRMKGTTSARDFVVACARIARSDAQGTDTASAAAEAAFDDEDTRRGACYAKYRHRARRLGLCFAVDRARFDALTTKAACVYCHRPAEPDRPLGLDRVDNDGGYTRANVAPCCPRCNHMKGTLDAATFVAVCARVEARWAAHANRPDLNMAVVDGLATTALEGVRGQRALSARRLRPFGGLRSLHRRQHRNPKRDR</sequence>
<name>A0A2U7UBL3_9VIRU</name>
<dbReference type="SMART" id="SM00507">
    <property type="entry name" value="HNHc"/>
    <property type="match status" value="2"/>
</dbReference>
<feature type="domain" description="HNH nuclease" evidence="1">
    <location>
        <begin position="131"/>
        <end position="178"/>
    </location>
</feature>
<dbReference type="KEGG" id="vg:36842571"/>
<evidence type="ECO:0000313" key="2">
    <source>
        <dbReference type="EMBL" id="AVK75858.1"/>
    </source>
</evidence>
<dbReference type="GeneID" id="36842571"/>
<dbReference type="InterPro" id="IPR003615">
    <property type="entry name" value="HNH_nuc"/>
</dbReference>
<proteinExistence type="predicted"/>
<dbReference type="Gene3D" id="3.30.40.220">
    <property type="match status" value="2"/>
</dbReference>
<evidence type="ECO:0000259" key="1">
    <source>
        <dbReference type="SMART" id="SM00507"/>
    </source>
</evidence>
<protein>
    <recommendedName>
        <fullName evidence="1">HNH nuclease domain-containing protein</fullName>
    </recommendedName>
</protein>